<dbReference type="CDD" id="cd18116">
    <property type="entry name" value="ATP-synt_F1_alpha_N"/>
    <property type="match status" value="1"/>
</dbReference>
<gene>
    <name evidence="12" type="ORF">TSUD_85500</name>
</gene>
<dbReference type="InterPro" id="IPR036121">
    <property type="entry name" value="ATPase_F1/V1/A1_a/bsu_N_sf"/>
</dbReference>
<dbReference type="Pfam" id="PF02874">
    <property type="entry name" value="ATP-synt_ab_N"/>
    <property type="match status" value="1"/>
</dbReference>
<dbReference type="EMBL" id="DF975154">
    <property type="protein sequence ID" value="GAU51465.1"/>
    <property type="molecule type" value="Genomic_DNA"/>
</dbReference>
<evidence type="ECO:0000256" key="7">
    <source>
        <dbReference type="ARBA" id="ARBA00023136"/>
    </source>
</evidence>
<dbReference type="InterPro" id="IPR005294">
    <property type="entry name" value="ATP_synth_F1_asu"/>
</dbReference>
<reference evidence="13" key="1">
    <citation type="journal article" date="2017" name="Front. Plant Sci.">
        <title>Climate Clever Clovers: New Paradigm to Reduce the Environmental Footprint of Ruminants by Breeding Low Methanogenic Forages Utilizing Haplotype Variation.</title>
        <authorList>
            <person name="Kaur P."/>
            <person name="Appels R."/>
            <person name="Bayer P.E."/>
            <person name="Keeble-Gagnere G."/>
            <person name="Wang J."/>
            <person name="Hirakawa H."/>
            <person name="Shirasawa K."/>
            <person name="Vercoe P."/>
            <person name="Stefanova K."/>
            <person name="Durmic Z."/>
            <person name="Nichols P."/>
            <person name="Revell C."/>
            <person name="Isobe S.N."/>
            <person name="Edwards D."/>
            <person name="Erskine W."/>
        </authorList>
    </citation>
    <scope>NUCLEOTIDE SEQUENCE [LARGE SCALE GENOMIC DNA]</scope>
    <source>
        <strain evidence="13">cv. Daliak</strain>
    </source>
</reference>
<evidence type="ECO:0000313" key="13">
    <source>
        <dbReference type="Proteomes" id="UP000242715"/>
    </source>
</evidence>
<evidence type="ECO:0000256" key="9">
    <source>
        <dbReference type="ARBA" id="ARBA00023310"/>
    </source>
</evidence>
<dbReference type="OrthoDB" id="30023at2759"/>
<evidence type="ECO:0000256" key="8">
    <source>
        <dbReference type="ARBA" id="ARBA00023196"/>
    </source>
</evidence>
<keyword evidence="6" id="KW-0406">Ion transport</keyword>
<dbReference type="GO" id="GO:0005524">
    <property type="term" value="F:ATP binding"/>
    <property type="evidence" value="ECO:0007669"/>
    <property type="project" value="UniProtKB-KW"/>
</dbReference>
<dbReference type="Proteomes" id="UP000242715">
    <property type="component" value="Unassembled WGS sequence"/>
</dbReference>
<dbReference type="GO" id="GO:0045259">
    <property type="term" value="C:proton-transporting ATP synthase complex"/>
    <property type="evidence" value="ECO:0007669"/>
    <property type="project" value="UniProtKB-KW"/>
</dbReference>
<evidence type="ECO:0000256" key="10">
    <source>
        <dbReference type="SAM" id="MobiDB-lite"/>
    </source>
</evidence>
<keyword evidence="8" id="KW-0139">CF(1)</keyword>
<dbReference type="PANTHER" id="PTHR48082:SF2">
    <property type="entry name" value="ATP SYNTHASE SUBUNIT ALPHA, MITOCHONDRIAL"/>
    <property type="match status" value="1"/>
</dbReference>
<keyword evidence="2" id="KW-0813">Transport</keyword>
<evidence type="ECO:0000256" key="3">
    <source>
        <dbReference type="ARBA" id="ARBA00022741"/>
    </source>
</evidence>
<evidence type="ECO:0000256" key="6">
    <source>
        <dbReference type="ARBA" id="ARBA00023065"/>
    </source>
</evidence>
<evidence type="ECO:0000256" key="2">
    <source>
        <dbReference type="ARBA" id="ARBA00022448"/>
    </source>
</evidence>
<dbReference type="Gene3D" id="3.40.50.300">
    <property type="entry name" value="P-loop containing nucleotide triphosphate hydrolases"/>
    <property type="match status" value="1"/>
</dbReference>
<evidence type="ECO:0000256" key="5">
    <source>
        <dbReference type="ARBA" id="ARBA00022840"/>
    </source>
</evidence>
<organism evidence="12 13">
    <name type="scientific">Trifolium subterraneum</name>
    <name type="common">Subterranean clover</name>
    <dbReference type="NCBI Taxonomy" id="3900"/>
    <lineage>
        <taxon>Eukaryota</taxon>
        <taxon>Viridiplantae</taxon>
        <taxon>Streptophyta</taxon>
        <taxon>Embryophyta</taxon>
        <taxon>Tracheophyta</taxon>
        <taxon>Spermatophyta</taxon>
        <taxon>Magnoliopsida</taxon>
        <taxon>eudicotyledons</taxon>
        <taxon>Gunneridae</taxon>
        <taxon>Pentapetalae</taxon>
        <taxon>rosids</taxon>
        <taxon>fabids</taxon>
        <taxon>Fabales</taxon>
        <taxon>Fabaceae</taxon>
        <taxon>Papilionoideae</taxon>
        <taxon>50 kb inversion clade</taxon>
        <taxon>NPAAA clade</taxon>
        <taxon>Hologalegina</taxon>
        <taxon>IRL clade</taxon>
        <taxon>Trifolieae</taxon>
        <taxon>Trifolium</taxon>
    </lineage>
</organism>
<dbReference type="FunFam" id="2.40.30.20:FF:000001">
    <property type="entry name" value="ATP synthase subunit alpha"/>
    <property type="match status" value="1"/>
</dbReference>
<dbReference type="InterPro" id="IPR023366">
    <property type="entry name" value="ATP_synth_asu-like_sf"/>
</dbReference>
<proteinExistence type="inferred from homology"/>
<keyword evidence="5" id="KW-0067">ATP-binding</keyword>
<dbReference type="GO" id="GO:0046933">
    <property type="term" value="F:proton-transporting ATP synthase activity, rotational mechanism"/>
    <property type="evidence" value="ECO:0007669"/>
    <property type="project" value="InterPro"/>
</dbReference>
<keyword evidence="9" id="KW-0066">ATP synthesis</keyword>
<keyword evidence="3" id="KW-0547">Nucleotide-binding</keyword>
<feature type="domain" description="ATPase F1/V1/A1 complex alpha/beta subunit N-terminal" evidence="11">
    <location>
        <begin position="27"/>
        <end position="94"/>
    </location>
</feature>
<evidence type="ECO:0000259" key="11">
    <source>
        <dbReference type="Pfam" id="PF02874"/>
    </source>
</evidence>
<dbReference type="AlphaFoldDB" id="A0A2Z6PKT8"/>
<evidence type="ECO:0000256" key="1">
    <source>
        <dbReference type="ARBA" id="ARBA00008936"/>
    </source>
</evidence>
<dbReference type="SUPFAM" id="SSF50615">
    <property type="entry name" value="N-terminal domain of alpha and beta subunits of F1 ATP synthase"/>
    <property type="match status" value="1"/>
</dbReference>
<keyword evidence="13" id="KW-1185">Reference proteome</keyword>
<evidence type="ECO:0000256" key="4">
    <source>
        <dbReference type="ARBA" id="ARBA00022781"/>
    </source>
</evidence>
<evidence type="ECO:0000313" key="12">
    <source>
        <dbReference type="EMBL" id="GAU51465.1"/>
    </source>
</evidence>
<feature type="region of interest" description="Disordered" evidence="10">
    <location>
        <begin position="240"/>
        <end position="269"/>
    </location>
</feature>
<sequence length="511" mass="56867">MEFSVRAAVLTTLLESRITNFYTNFQVDEIGRVVSVGDGIARVYGLNEIQARELVEFSSGVKGIALNLENENVRIVVFGSDTSIKEGDLVKRNGSIVDVPAGKAMLGRVVDGLGVPIDGRGALSDHERRRVENVTQLVQILSEANALEYSILVATGCHNLALMGALCYKLATAAGAQAFHLALLKLGCPNCMASAIGVVVRSVWGDFHSYPQMVTSSEGPNLGGRNFRWTDLFGSNYTESSEASVNQPDSPNPGEPTAPTTEYNPLLGDGQRRQELKDRLAINLIGKTLGVIEDDILDTQYEIELRMEKALRSDRFTEDSLLEGWHRIRGVLFYPYGRPLSLDTYRRHLQFMENYGTHHSVPYKRLMDSIYSQYSLNLKKAFPNGTNAAAPSVQSLHDFALVVRGLPNRTKMDRAVGSEKVSGTGMVFKQRFHRNRIWREKENQTWDTNMGGHVKSLEFGHESNSTSRPRSEDVVNFDYGKDKEVHRDWLKAKSGATGEEAFRKLESGSER</sequence>
<dbReference type="GO" id="GO:0043531">
    <property type="term" value="F:ADP binding"/>
    <property type="evidence" value="ECO:0007669"/>
    <property type="project" value="TreeGrafter"/>
</dbReference>
<dbReference type="PANTHER" id="PTHR48082">
    <property type="entry name" value="ATP SYNTHASE SUBUNIT ALPHA, MITOCHONDRIAL"/>
    <property type="match status" value="1"/>
</dbReference>
<dbReference type="InterPro" id="IPR027417">
    <property type="entry name" value="P-loop_NTPase"/>
</dbReference>
<comment type="similarity">
    <text evidence="1">Belongs to the ATPase alpha/beta chains family.</text>
</comment>
<dbReference type="InterPro" id="IPR004100">
    <property type="entry name" value="ATPase_F1/V1/A1_a/bsu_N"/>
</dbReference>
<name>A0A2Z6PKT8_TRISU</name>
<keyword evidence="4" id="KW-0375">Hydrogen ion transport</keyword>
<accession>A0A2Z6PKT8</accession>
<keyword evidence="7" id="KW-0472">Membrane</keyword>
<protein>
    <recommendedName>
        <fullName evidence="11">ATPase F1/V1/A1 complex alpha/beta subunit N-terminal domain-containing protein</fullName>
    </recommendedName>
</protein>
<dbReference type="Gene3D" id="2.40.30.20">
    <property type="match status" value="1"/>
</dbReference>
<feature type="compositionally biased region" description="Polar residues" evidence="10">
    <location>
        <begin position="240"/>
        <end position="249"/>
    </location>
</feature>